<dbReference type="Pfam" id="PF08982">
    <property type="entry name" value="AtaL"/>
    <property type="match status" value="1"/>
</dbReference>
<proteinExistence type="predicted"/>
<feature type="compositionally biased region" description="Polar residues" evidence="1">
    <location>
        <begin position="1"/>
        <end position="19"/>
    </location>
</feature>
<dbReference type="Proteomes" id="UP000305067">
    <property type="component" value="Unassembled WGS sequence"/>
</dbReference>
<dbReference type="InterPro" id="IPR015075">
    <property type="entry name" value="AtaL"/>
</dbReference>
<evidence type="ECO:0000313" key="3">
    <source>
        <dbReference type="Proteomes" id="UP000305067"/>
    </source>
</evidence>
<evidence type="ECO:0000256" key="1">
    <source>
        <dbReference type="SAM" id="MobiDB-lite"/>
    </source>
</evidence>
<feature type="region of interest" description="Disordered" evidence="1">
    <location>
        <begin position="1"/>
        <end position="23"/>
    </location>
</feature>
<dbReference type="EMBL" id="ML178820">
    <property type="protein sequence ID" value="TFL03292.1"/>
    <property type="molecule type" value="Genomic_DNA"/>
</dbReference>
<sequence>MSTPLSSTSKPGPSISASRLVNPPNEETKITLEQLWKGLERKVREPQLFVAAFESCEILSDDGHKVRIGFPGPGGPIHETCYIYPNSMIYFEGDPIRVTNGVSYNESGELLLTYAFSNGIPGPFPREGLLEGETLQKAIQSSGGAVEGTLKQIRKMVKEGEL</sequence>
<protein>
    <submittedName>
        <fullName evidence="2">DUF1857-domain-containing protein</fullName>
    </submittedName>
</protein>
<dbReference type="InterPro" id="IPR023393">
    <property type="entry name" value="START-like_dom_sf"/>
</dbReference>
<evidence type="ECO:0000313" key="2">
    <source>
        <dbReference type="EMBL" id="TFL03292.1"/>
    </source>
</evidence>
<dbReference type="SUPFAM" id="SSF55961">
    <property type="entry name" value="Bet v1-like"/>
    <property type="match status" value="1"/>
</dbReference>
<dbReference type="Gene3D" id="3.30.530.20">
    <property type="match status" value="1"/>
</dbReference>
<dbReference type="STRING" id="1884261.A0A5C3QNA3"/>
<keyword evidence="3" id="KW-1185">Reference proteome</keyword>
<dbReference type="AlphaFoldDB" id="A0A5C3QNA3"/>
<accession>A0A5C3QNA3</accession>
<gene>
    <name evidence="2" type="ORF">BDV98DRAFT_504515</name>
</gene>
<organism evidence="2 3">
    <name type="scientific">Pterulicium gracile</name>
    <dbReference type="NCBI Taxonomy" id="1884261"/>
    <lineage>
        <taxon>Eukaryota</taxon>
        <taxon>Fungi</taxon>
        <taxon>Dikarya</taxon>
        <taxon>Basidiomycota</taxon>
        <taxon>Agaricomycotina</taxon>
        <taxon>Agaricomycetes</taxon>
        <taxon>Agaricomycetidae</taxon>
        <taxon>Agaricales</taxon>
        <taxon>Pleurotineae</taxon>
        <taxon>Pterulaceae</taxon>
        <taxon>Pterulicium</taxon>
    </lineage>
</organism>
<name>A0A5C3QNA3_9AGAR</name>
<dbReference type="OrthoDB" id="2320332at2759"/>
<reference evidence="2 3" key="1">
    <citation type="journal article" date="2019" name="Nat. Ecol. Evol.">
        <title>Megaphylogeny resolves global patterns of mushroom evolution.</title>
        <authorList>
            <person name="Varga T."/>
            <person name="Krizsan K."/>
            <person name="Foldi C."/>
            <person name="Dima B."/>
            <person name="Sanchez-Garcia M."/>
            <person name="Sanchez-Ramirez S."/>
            <person name="Szollosi G.J."/>
            <person name="Szarkandi J.G."/>
            <person name="Papp V."/>
            <person name="Albert L."/>
            <person name="Andreopoulos W."/>
            <person name="Angelini C."/>
            <person name="Antonin V."/>
            <person name="Barry K.W."/>
            <person name="Bougher N.L."/>
            <person name="Buchanan P."/>
            <person name="Buyck B."/>
            <person name="Bense V."/>
            <person name="Catcheside P."/>
            <person name="Chovatia M."/>
            <person name="Cooper J."/>
            <person name="Damon W."/>
            <person name="Desjardin D."/>
            <person name="Finy P."/>
            <person name="Geml J."/>
            <person name="Haridas S."/>
            <person name="Hughes K."/>
            <person name="Justo A."/>
            <person name="Karasinski D."/>
            <person name="Kautmanova I."/>
            <person name="Kiss B."/>
            <person name="Kocsube S."/>
            <person name="Kotiranta H."/>
            <person name="LaButti K.M."/>
            <person name="Lechner B.E."/>
            <person name="Liimatainen K."/>
            <person name="Lipzen A."/>
            <person name="Lukacs Z."/>
            <person name="Mihaltcheva S."/>
            <person name="Morgado L.N."/>
            <person name="Niskanen T."/>
            <person name="Noordeloos M.E."/>
            <person name="Ohm R.A."/>
            <person name="Ortiz-Santana B."/>
            <person name="Ovrebo C."/>
            <person name="Racz N."/>
            <person name="Riley R."/>
            <person name="Savchenko A."/>
            <person name="Shiryaev A."/>
            <person name="Soop K."/>
            <person name="Spirin V."/>
            <person name="Szebenyi C."/>
            <person name="Tomsovsky M."/>
            <person name="Tulloss R.E."/>
            <person name="Uehling J."/>
            <person name="Grigoriev I.V."/>
            <person name="Vagvolgyi C."/>
            <person name="Papp T."/>
            <person name="Martin F.M."/>
            <person name="Miettinen O."/>
            <person name="Hibbett D.S."/>
            <person name="Nagy L.G."/>
        </authorList>
    </citation>
    <scope>NUCLEOTIDE SEQUENCE [LARGE SCALE GENOMIC DNA]</scope>
    <source>
        <strain evidence="2 3">CBS 309.79</strain>
    </source>
</reference>